<name>A0AAV4SAX3_CAEEX</name>
<gene>
    <name evidence="1" type="ORF">CEXT_504311</name>
</gene>
<accession>A0AAV4SAX3</accession>
<protein>
    <submittedName>
        <fullName evidence="1">Uncharacterized protein</fullName>
    </submittedName>
</protein>
<comment type="caution">
    <text evidence="1">The sequence shown here is derived from an EMBL/GenBank/DDBJ whole genome shotgun (WGS) entry which is preliminary data.</text>
</comment>
<reference evidence="1 2" key="1">
    <citation type="submission" date="2021-06" db="EMBL/GenBank/DDBJ databases">
        <title>Caerostris extrusa draft genome.</title>
        <authorList>
            <person name="Kono N."/>
            <person name="Arakawa K."/>
        </authorList>
    </citation>
    <scope>NUCLEOTIDE SEQUENCE [LARGE SCALE GENOMIC DNA]</scope>
</reference>
<dbReference type="Proteomes" id="UP001054945">
    <property type="component" value="Unassembled WGS sequence"/>
</dbReference>
<keyword evidence="2" id="KW-1185">Reference proteome</keyword>
<evidence type="ECO:0000313" key="2">
    <source>
        <dbReference type="Proteomes" id="UP001054945"/>
    </source>
</evidence>
<evidence type="ECO:0000313" key="1">
    <source>
        <dbReference type="EMBL" id="GIY31438.1"/>
    </source>
</evidence>
<dbReference type="AlphaFoldDB" id="A0AAV4SAX3"/>
<proteinExistence type="predicted"/>
<organism evidence="1 2">
    <name type="scientific">Caerostris extrusa</name>
    <name type="common">Bark spider</name>
    <name type="synonym">Caerostris bankana</name>
    <dbReference type="NCBI Taxonomy" id="172846"/>
    <lineage>
        <taxon>Eukaryota</taxon>
        <taxon>Metazoa</taxon>
        <taxon>Ecdysozoa</taxon>
        <taxon>Arthropoda</taxon>
        <taxon>Chelicerata</taxon>
        <taxon>Arachnida</taxon>
        <taxon>Araneae</taxon>
        <taxon>Araneomorphae</taxon>
        <taxon>Entelegynae</taxon>
        <taxon>Araneoidea</taxon>
        <taxon>Araneidae</taxon>
        <taxon>Caerostris</taxon>
    </lineage>
</organism>
<sequence length="78" mass="8684">MHGSRRIPIGFHSVTVTVYLLQFDRFSPLATSRNSEAAVFLLLKLPDTHSTAQILSGCMPSLLSLLDLNRKAFRPTDL</sequence>
<dbReference type="EMBL" id="BPLR01009380">
    <property type="protein sequence ID" value="GIY31438.1"/>
    <property type="molecule type" value="Genomic_DNA"/>
</dbReference>